<keyword evidence="2" id="KW-1185">Reference proteome</keyword>
<dbReference type="Proteomes" id="UP001472677">
    <property type="component" value="Unassembled WGS sequence"/>
</dbReference>
<accession>A0ABR2FNK9</accession>
<dbReference type="EMBL" id="JBBPBM010000005">
    <property type="protein sequence ID" value="KAK8583459.1"/>
    <property type="molecule type" value="Genomic_DNA"/>
</dbReference>
<protein>
    <submittedName>
        <fullName evidence="1">Uncharacterized protein</fullName>
    </submittedName>
</protein>
<proteinExistence type="predicted"/>
<reference evidence="1 2" key="1">
    <citation type="journal article" date="2024" name="G3 (Bethesda)">
        <title>Genome assembly of Hibiscus sabdariffa L. provides insights into metabolisms of medicinal natural products.</title>
        <authorList>
            <person name="Kim T."/>
        </authorList>
    </citation>
    <scope>NUCLEOTIDE SEQUENCE [LARGE SCALE GENOMIC DNA]</scope>
    <source>
        <strain evidence="1">TK-2024</strain>
        <tissue evidence="1">Old leaves</tissue>
    </source>
</reference>
<evidence type="ECO:0000313" key="2">
    <source>
        <dbReference type="Proteomes" id="UP001472677"/>
    </source>
</evidence>
<sequence length="121" mass="13495">MANKTRGGNGLIQTCPGTGHEALRLKWPARLYTTFYGKGQVRLTKLAFSAQPQMVFSNFKLGCEVKPVANFGEALFPRESSHVVPWLTSVHCNIQILCCNLWEDLFLNSIKGSADNPHFII</sequence>
<name>A0ABR2FNK9_9ROSI</name>
<comment type="caution">
    <text evidence="1">The sequence shown here is derived from an EMBL/GenBank/DDBJ whole genome shotgun (WGS) entry which is preliminary data.</text>
</comment>
<gene>
    <name evidence="1" type="ORF">V6N12_067733</name>
</gene>
<organism evidence="1 2">
    <name type="scientific">Hibiscus sabdariffa</name>
    <name type="common">roselle</name>
    <dbReference type="NCBI Taxonomy" id="183260"/>
    <lineage>
        <taxon>Eukaryota</taxon>
        <taxon>Viridiplantae</taxon>
        <taxon>Streptophyta</taxon>
        <taxon>Embryophyta</taxon>
        <taxon>Tracheophyta</taxon>
        <taxon>Spermatophyta</taxon>
        <taxon>Magnoliopsida</taxon>
        <taxon>eudicotyledons</taxon>
        <taxon>Gunneridae</taxon>
        <taxon>Pentapetalae</taxon>
        <taxon>rosids</taxon>
        <taxon>malvids</taxon>
        <taxon>Malvales</taxon>
        <taxon>Malvaceae</taxon>
        <taxon>Malvoideae</taxon>
        <taxon>Hibiscus</taxon>
    </lineage>
</organism>
<evidence type="ECO:0000313" key="1">
    <source>
        <dbReference type="EMBL" id="KAK8583459.1"/>
    </source>
</evidence>